<keyword evidence="6 14" id="KW-1133">Transmembrane helix</keyword>
<gene>
    <name evidence="15" type="primary">p2rx3a</name>
</gene>
<proteinExistence type="inferred from homology"/>
<comment type="function">
    <text evidence="14">Receptor for ATP that acts as a ligand-gated ion channel.</text>
</comment>
<dbReference type="InterPro" id="IPR003046">
    <property type="entry name" value="P2X3_purnocptor"/>
</dbReference>
<dbReference type="Ensembl" id="ENSSFAT00005046758.1">
    <property type="protein sequence ID" value="ENSSFAP00005045184.1"/>
    <property type="gene ID" value="ENSSFAG00005022121.1"/>
</dbReference>
<evidence type="ECO:0000256" key="7">
    <source>
        <dbReference type="ARBA" id="ARBA00023065"/>
    </source>
</evidence>
<reference evidence="15" key="2">
    <citation type="submission" date="2025-08" db="UniProtKB">
        <authorList>
            <consortium name="Ensembl"/>
        </authorList>
    </citation>
    <scope>IDENTIFICATION</scope>
</reference>
<dbReference type="GO" id="GO:0005886">
    <property type="term" value="C:plasma membrane"/>
    <property type="evidence" value="ECO:0007669"/>
    <property type="project" value="UniProtKB-SubCell"/>
</dbReference>
<keyword evidence="3 14" id="KW-0813">Transport</keyword>
<dbReference type="PROSITE" id="PS01212">
    <property type="entry name" value="P2X_RECEPTOR"/>
    <property type="match status" value="1"/>
</dbReference>
<comment type="subcellular location">
    <subcellularLocation>
        <location evidence="1">Cell membrane</location>
        <topology evidence="1">Multi-pass membrane protein</topology>
    </subcellularLocation>
    <subcellularLocation>
        <location evidence="14">Membrane</location>
        <topology evidence="14">Multi-pass membrane protein</topology>
    </subcellularLocation>
</comment>
<dbReference type="GO" id="GO:0005524">
    <property type="term" value="F:ATP binding"/>
    <property type="evidence" value="ECO:0007669"/>
    <property type="project" value="InterPro"/>
</dbReference>
<evidence type="ECO:0000313" key="16">
    <source>
        <dbReference type="Proteomes" id="UP000472267"/>
    </source>
</evidence>
<evidence type="ECO:0000256" key="10">
    <source>
        <dbReference type="ARBA" id="ARBA00023180"/>
    </source>
</evidence>
<evidence type="ECO:0000313" key="15">
    <source>
        <dbReference type="Ensembl" id="ENSSFAP00005045184.1"/>
    </source>
</evidence>
<evidence type="ECO:0000256" key="6">
    <source>
        <dbReference type="ARBA" id="ARBA00022989"/>
    </source>
</evidence>
<evidence type="ECO:0000256" key="4">
    <source>
        <dbReference type="ARBA" id="ARBA00022475"/>
    </source>
</evidence>
<evidence type="ECO:0000256" key="13">
    <source>
        <dbReference type="ARBA" id="ARBA00036634"/>
    </source>
</evidence>
<dbReference type="GO" id="GO:0001614">
    <property type="term" value="F:purinergic nucleotide receptor activity"/>
    <property type="evidence" value="ECO:0007669"/>
    <property type="project" value="InterPro"/>
</dbReference>
<evidence type="ECO:0000256" key="14">
    <source>
        <dbReference type="RuleBase" id="RU000681"/>
    </source>
</evidence>
<dbReference type="GO" id="GO:0004931">
    <property type="term" value="F:extracellularly ATP-gated monoatomic cation channel activity"/>
    <property type="evidence" value="ECO:0007669"/>
    <property type="project" value="InterPro"/>
</dbReference>
<dbReference type="AlphaFoldDB" id="A0A672IVR5"/>
<organism evidence="15 16">
    <name type="scientific">Salarias fasciatus</name>
    <name type="common">Jewelled blenny</name>
    <name type="synonym">Blennius fasciatus</name>
    <dbReference type="NCBI Taxonomy" id="181472"/>
    <lineage>
        <taxon>Eukaryota</taxon>
        <taxon>Metazoa</taxon>
        <taxon>Chordata</taxon>
        <taxon>Craniata</taxon>
        <taxon>Vertebrata</taxon>
        <taxon>Euteleostomi</taxon>
        <taxon>Actinopterygii</taxon>
        <taxon>Neopterygii</taxon>
        <taxon>Teleostei</taxon>
        <taxon>Neoteleostei</taxon>
        <taxon>Acanthomorphata</taxon>
        <taxon>Ovalentaria</taxon>
        <taxon>Blenniimorphae</taxon>
        <taxon>Blenniiformes</taxon>
        <taxon>Blennioidei</taxon>
        <taxon>Blenniidae</taxon>
        <taxon>Salariinae</taxon>
        <taxon>Salarias</taxon>
    </lineage>
</organism>
<comment type="catalytic activity">
    <reaction evidence="13">
        <text>Ca(2+)(in) = Ca(2+)(out)</text>
        <dbReference type="Rhea" id="RHEA:29671"/>
        <dbReference type="ChEBI" id="CHEBI:29108"/>
    </reaction>
</comment>
<keyword evidence="14" id="KW-0675">Receptor</keyword>
<keyword evidence="8 14" id="KW-0472">Membrane</keyword>
<dbReference type="GO" id="GO:0098794">
    <property type="term" value="C:postsynapse"/>
    <property type="evidence" value="ECO:0007669"/>
    <property type="project" value="GOC"/>
</dbReference>
<keyword evidence="16" id="KW-1185">Reference proteome</keyword>
<evidence type="ECO:0000256" key="8">
    <source>
        <dbReference type="ARBA" id="ARBA00023136"/>
    </source>
</evidence>
<dbReference type="PRINTS" id="PR01310">
    <property type="entry name" value="P2X3RECEPTOR"/>
</dbReference>
<feature type="transmembrane region" description="Helical" evidence="14">
    <location>
        <begin position="303"/>
        <end position="324"/>
    </location>
</feature>
<dbReference type="InterPro" id="IPR001429">
    <property type="entry name" value="P2X_purnocptor"/>
</dbReference>
<keyword evidence="9" id="KW-1015">Disulfide bond</keyword>
<reference evidence="15" key="1">
    <citation type="submission" date="2019-06" db="EMBL/GenBank/DDBJ databases">
        <authorList>
            <consortium name="Wellcome Sanger Institute Data Sharing"/>
        </authorList>
    </citation>
    <scope>NUCLEOTIDE SEQUENCE [LARGE SCALE GENOMIC DNA]</scope>
</reference>
<reference evidence="15" key="3">
    <citation type="submission" date="2025-09" db="UniProtKB">
        <authorList>
            <consortium name="Ensembl"/>
        </authorList>
    </citation>
    <scope>IDENTIFICATION</scope>
</reference>
<dbReference type="GO" id="GO:0070588">
    <property type="term" value="P:calcium ion transmembrane transport"/>
    <property type="evidence" value="ECO:0007669"/>
    <property type="project" value="TreeGrafter"/>
</dbReference>
<evidence type="ECO:0000256" key="5">
    <source>
        <dbReference type="ARBA" id="ARBA00022692"/>
    </source>
</evidence>
<evidence type="ECO:0000256" key="9">
    <source>
        <dbReference type="ARBA" id="ARBA00023157"/>
    </source>
</evidence>
<keyword evidence="7 14" id="KW-0406">Ion transport</keyword>
<dbReference type="Gene3D" id="2.60.490.10">
    <property type="entry name" value="atp-gated p2x4 ion channel domain"/>
    <property type="match status" value="1"/>
</dbReference>
<keyword evidence="5 14" id="KW-0812">Transmembrane</keyword>
<evidence type="ECO:0000256" key="2">
    <source>
        <dbReference type="ARBA" id="ARBA00009848"/>
    </source>
</evidence>
<dbReference type="Gene3D" id="1.10.287.940">
    <property type="entry name" value="atp-gated p2x4 ion channel"/>
    <property type="match status" value="1"/>
</dbReference>
<dbReference type="Pfam" id="PF00864">
    <property type="entry name" value="P2X_receptor"/>
    <property type="match status" value="2"/>
</dbReference>
<keyword evidence="11" id="KW-1071">Ligand-gated ion channel</keyword>
<evidence type="ECO:0000256" key="11">
    <source>
        <dbReference type="ARBA" id="ARBA00023286"/>
    </source>
</evidence>
<dbReference type="InterPro" id="IPR059116">
    <property type="entry name" value="P2X_receptor"/>
</dbReference>
<dbReference type="PANTHER" id="PTHR10125">
    <property type="entry name" value="P2X PURINOCEPTOR"/>
    <property type="match status" value="1"/>
</dbReference>
<evidence type="ECO:0000256" key="1">
    <source>
        <dbReference type="ARBA" id="ARBA00004651"/>
    </source>
</evidence>
<dbReference type="GO" id="GO:0033198">
    <property type="term" value="P:response to ATP"/>
    <property type="evidence" value="ECO:0007669"/>
    <property type="project" value="InterPro"/>
</dbReference>
<dbReference type="Proteomes" id="UP000472267">
    <property type="component" value="Chromosome 2"/>
</dbReference>
<feature type="transmembrane region" description="Helical" evidence="14">
    <location>
        <begin position="30"/>
        <end position="49"/>
    </location>
</feature>
<name>A0A672IVR5_SALFA</name>
<protein>
    <recommendedName>
        <fullName evidence="14">P2X purinoceptor</fullName>
    </recommendedName>
</protein>
<comment type="similarity">
    <text evidence="2 14">Belongs to the P2X receptor family.</text>
</comment>
<evidence type="ECO:0000256" key="3">
    <source>
        <dbReference type="ARBA" id="ARBA00022448"/>
    </source>
</evidence>
<dbReference type="PRINTS" id="PR01307">
    <property type="entry name" value="P2XRECEPTOR"/>
</dbReference>
<dbReference type="InterPro" id="IPR053792">
    <property type="entry name" value="P2X_RECEPTOR_CS"/>
</dbReference>
<keyword evidence="4" id="KW-1003">Cell membrane</keyword>
<keyword evidence="10" id="KW-0325">Glycoprotein</keyword>
<dbReference type="PANTHER" id="PTHR10125:SF8">
    <property type="entry name" value="P2X PURINOCEPTOR 3"/>
    <property type="match status" value="1"/>
</dbReference>
<accession>A0A672IVR5</accession>
<dbReference type="InterPro" id="IPR027309">
    <property type="entry name" value="P2X_extracellular_dom_sf"/>
</dbReference>
<evidence type="ECO:0000256" key="12">
    <source>
        <dbReference type="ARBA" id="ARBA00023303"/>
    </source>
</evidence>
<sequence>MGSMLWGCVTDFFTYETTKSVVVKSWSVGIINRIVQLLIIAYFVGWVFFYEKAYQVSDTGIESSVMTKVKGFGYHNNRVMDVADYVFPSQGTSVFCIMTKLIITENCLLCVPGVITGVCIKGSNGTKGRCEIEGWCPAENDQIHVDPMLDVKNFTIFIKNSIPMFCFPPRGNFPSTMTSSQIRNCTYHPELNPFCPIFRVGDVLNYTGQSIEDLSAKGGEIGINIQWKCNLDLSIEKCVPEYAFTRLDAPFAKNAVSKGYNFRFAKYFMTENGTEFRTLHKAFAIRFDVMVTGTYEFLNLIDFWIKCIVFLFASAVIFFFYLHLQGTVLCDYILLNFLKGAEQYKAKKFEEVKIAQHRPSPSAVFFFSTYFMHVFPSSVQVSDAQITASAAQSPGSQLSLKEGIKSSYDSGALSLANSDQPL</sequence>
<keyword evidence="12 14" id="KW-0407">Ion channel</keyword>